<accession>A0AAD6QSR5</accession>
<dbReference type="PROSITE" id="PS50846">
    <property type="entry name" value="HMA_2"/>
    <property type="match status" value="1"/>
</dbReference>
<dbReference type="PANTHER" id="PTHR22996:SF4">
    <property type="entry name" value="E3 UBIQUITIN-PROTEIN LIGASE LUL4-RELATED"/>
    <property type="match status" value="1"/>
</dbReference>
<feature type="compositionally biased region" description="Basic and acidic residues" evidence="8">
    <location>
        <begin position="585"/>
        <end position="601"/>
    </location>
</feature>
<dbReference type="GO" id="GO:0016567">
    <property type="term" value="P:protein ubiquitination"/>
    <property type="evidence" value="ECO:0007669"/>
    <property type="project" value="TreeGrafter"/>
</dbReference>
<feature type="region of interest" description="Disordered" evidence="8">
    <location>
        <begin position="405"/>
        <end position="500"/>
    </location>
</feature>
<dbReference type="InterPro" id="IPR045194">
    <property type="entry name" value="MGRN1/RNF157-like"/>
</dbReference>
<keyword evidence="6" id="KW-0833">Ubl conjugation pathway</keyword>
<dbReference type="InterPro" id="IPR058981">
    <property type="entry name" value="MGRN1/RNF157-like_N"/>
</dbReference>
<name>A0AAD6QSR5_9ROSI</name>
<evidence type="ECO:0000256" key="1">
    <source>
        <dbReference type="ARBA" id="ARBA00000900"/>
    </source>
</evidence>
<dbReference type="Gene3D" id="3.30.70.100">
    <property type="match status" value="1"/>
</dbReference>
<dbReference type="GO" id="GO:0061630">
    <property type="term" value="F:ubiquitin protein ligase activity"/>
    <property type="evidence" value="ECO:0007669"/>
    <property type="project" value="UniProtKB-EC"/>
</dbReference>
<evidence type="ECO:0000256" key="4">
    <source>
        <dbReference type="ARBA" id="ARBA00022723"/>
    </source>
</evidence>
<evidence type="ECO:0000256" key="2">
    <source>
        <dbReference type="ARBA" id="ARBA00012483"/>
    </source>
</evidence>
<feature type="compositionally biased region" description="Gly residues" evidence="8">
    <location>
        <begin position="573"/>
        <end position="582"/>
    </location>
</feature>
<dbReference type="EMBL" id="JAQIZT010000005">
    <property type="protein sequence ID" value="KAJ6995707.1"/>
    <property type="molecule type" value="Genomic_DNA"/>
</dbReference>
<organism evidence="10 11">
    <name type="scientific">Populus alba x Populus x berolinensis</name>
    <dbReference type="NCBI Taxonomy" id="444605"/>
    <lineage>
        <taxon>Eukaryota</taxon>
        <taxon>Viridiplantae</taxon>
        <taxon>Streptophyta</taxon>
        <taxon>Embryophyta</taxon>
        <taxon>Tracheophyta</taxon>
        <taxon>Spermatophyta</taxon>
        <taxon>Magnoliopsida</taxon>
        <taxon>eudicotyledons</taxon>
        <taxon>Gunneridae</taxon>
        <taxon>Pentapetalae</taxon>
        <taxon>rosids</taxon>
        <taxon>fabids</taxon>
        <taxon>Malpighiales</taxon>
        <taxon>Salicaceae</taxon>
        <taxon>Saliceae</taxon>
        <taxon>Populus</taxon>
    </lineage>
</organism>
<keyword evidence="7" id="KW-0862">Zinc</keyword>
<proteinExistence type="predicted"/>
<keyword evidence="11" id="KW-1185">Reference proteome</keyword>
<dbReference type="SUPFAM" id="SSF57850">
    <property type="entry name" value="RING/U-box"/>
    <property type="match status" value="1"/>
</dbReference>
<protein>
    <recommendedName>
        <fullName evidence="2">RING-type E3 ubiquitin transferase</fullName>
        <ecNumber evidence="2">2.3.2.27</ecNumber>
    </recommendedName>
</protein>
<gene>
    <name evidence="10" type="ORF">NC653_012536</name>
</gene>
<feature type="region of interest" description="Disordered" evidence="8">
    <location>
        <begin position="561"/>
        <end position="654"/>
    </location>
</feature>
<evidence type="ECO:0000256" key="6">
    <source>
        <dbReference type="ARBA" id="ARBA00022786"/>
    </source>
</evidence>
<evidence type="ECO:0000256" key="8">
    <source>
        <dbReference type="SAM" id="MobiDB-lite"/>
    </source>
</evidence>
<dbReference type="Proteomes" id="UP001164929">
    <property type="component" value="Chromosome 5"/>
</dbReference>
<dbReference type="Pfam" id="PF26192">
    <property type="entry name" value="RNF157-like_N"/>
    <property type="match status" value="1"/>
</dbReference>
<comment type="caution">
    <text evidence="10">The sequence shown here is derived from an EMBL/GenBank/DDBJ whole genome shotgun (WGS) entry which is preliminary data.</text>
</comment>
<dbReference type="PANTHER" id="PTHR22996">
    <property type="entry name" value="MAHOGUNIN"/>
    <property type="match status" value="1"/>
</dbReference>
<dbReference type="EC" id="2.3.2.27" evidence="2"/>
<dbReference type="SUPFAM" id="SSF55008">
    <property type="entry name" value="HMA, heavy metal-associated domain"/>
    <property type="match status" value="1"/>
</dbReference>
<dbReference type="AlphaFoldDB" id="A0AAD6QSR5"/>
<dbReference type="CDD" id="cd00371">
    <property type="entry name" value="HMA"/>
    <property type="match status" value="1"/>
</dbReference>
<feature type="compositionally biased region" description="Acidic residues" evidence="8">
    <location>
        <begin position="460"/>
        <end position="484"/>
    </location>
</feature>
<comment type="catalytic activity">
    <reaction evidence="1">
        <text>S-ubiquitinyl-[E2 ubiquitin-conjugating enzyme]-L-cysteine + [acceptor protein]-L-lysine = [E2 ubiquitin-conjugating enzyme]-L-cysteine + N(6)-ubiquitinyl-[acceptor protein]-L-lysine.</text>
        <dbReference type="EC" id="2.3.2.27"/>
    </reaction>
</comment>
<dbReference type="InterPro" id="IPR006121">
    <property type="entry name" value="HMA_dom"/>
</dbReference>
<dbReference type="GO" id="GO:0008270">
    <property type="term" value="F:zinc ion binding"/>
    <property type="evidence" value="ECO:0007669"/>
    <property type="project" value="UniProtKB-KW"/>
</dbReference>
<feature type="region of interest" description="Disordered" evidence="8">
    <location>
        <begin position="534"/>
        <end position="553"/>
    </location>
</feature>
<keyword evidence="5" id="KW-0863">Zinc-finger</keyword>
<feature type="compositionally biased region" description="Basic and acidic residues" evidence="8">
    <location>
        <begin position="563"/>
        <end position="572"/>
    </location>
</feature>
<feature type="compositionally biased region" description="Low complexity" evidence="8">
    <location>
        <begin position="420"/>
        <end position="439"/>
    </location>
</feature>
<dbReference type="InterPro" id="IPR036163">
    <property type="entry name" value="HMA_dom_sf"/>
</dbReference>
<dbReference type="Gene3D" id="3.30.40.10">
    <property type="entry name" value="Zinc/RING finger domain, C3HC4 (zinc finger)"/>
    <property type="match status" value="2"/>
</dbReference>
<reference evidence="10" key="1">
    <citation type="journal article" date="2023" name="Mol. Ecol. Resour.">
        <title>Chromosome-level genome assembly of a triploid poplar Populus alba 'Berolinensis'.</title>
        <authorList>
            <person name="Chen S."/>
            <person name="Yu Y."/>
            <person name="Wang X."/>
            <person name="Wang S."/>
            <person name="Zhang T."/>
            <person name="Zhou Y."/>
            <person name="He R."/>
            <person name="Meng N."/>
            <person name="Wang Y."/>
            <person name="Liu W."/>
            <person name="Liu Z."/>
            <person name="Liu J."/>
            <person name="Guo Q."/>
            <person name="Huang H."/>
            <person name="Sederoff R.R."/>
            <person name="Wang G."/>
            <person name="Qu G."/>
            <person name="Chen S."/>
        </authorList>
    </citation>
    <scope>NUCLEOTIDE SEQUENCE</scope>
    <source>
        <strain evidence="10">SC-2020</strain>
    </source>
</reference>
<dbReference type="InterPro" id="IPR013083">
    <property type="entry name" value="Znf_RING/FYVE/PHD"/>
</dbReference>
<feature type="domain" description="HMA" evidence="9">
    <location>
        <begin position="303"/>
        <end position="385"/>
    </location>
</feature>
<keyword evidence="3" id="KW-0808">Transferase</keyword>
<sequence length="785" mass="84397">MTKVSDFGLAKMAFDRINGWNSICVLGTAEFESKLVLNGYGNCLKNIGASKSCHVGLLRGALFTLKSNTPRKIPFEKGAGQIFSQPSGTGIDLGFFELDQLSKPSPDEDIFPLVIFAEASSPSLSTSTSQELDKPLPTMSTHAQITEAVLVKNNEGHFQVKVAKQILWIDGIRYELREIFGIANSDGAGVDGETDSGKECIICMTEPKDTAVLPCRHMIHQDVLVPLANSNKLAQGLKQLRGLDLLTILMASCLCSGCAEELRCRSDRCPICRQPIQELMEIKFEFVFSVLSSMNKQEVMKMQQTHTLKVNIDCHCDGCKKKIKKMLQKIEAKPPVLIFERQEFLILVGVYTTTINAEQGKVTVTGNIDPAKLIKQLEKSGKHAELWGGQKGSNNFQNVVNNQFKNMKNDGGKGGGGGKDNISPKGGKGQQGQMMQQMKGSKDVKMPPNKDQKAVRFNVNEDDFDSSDDEFDDDLDDDIDDEEEFGHGHGHGQSHNIPNKMMPMPMMGNGLPNKMMPMMSNGHGPHGMIGGPGFNDKMGGGGGGKAKKGGGDDVFEIPVVMKGKGDSKDGKKGGGGGGGGKTGKSKGENKKQDGRDKKDGKSGIGFGFLGFGKKSKKGEDSTHKAAANNGSAGGNGNNNGKGTKKGGGKTDGVDDINKMKQGFHEIDGTGKGHKNPGQMGPMGHMGPMGGMGGVPAVQGLPAAAAMNGGGYYPGMGQVNPYNQQQHMAMMMNQQRQSGNDMFQPMMYARPHPSINYMQPPIPPPTVSDQYTHFFNDENTDSCSIM</sequence>
<evidence type="ECO:0000313" key="10">
    <source>
        <dbReference type="EMBL" id="KAJ6995707.1"/>
    </source>
</evidence>
<evidence type="ECO:0000259" key="9">
    <source>
        <dbReference type="PROSITE" id="PS50846"/>
    </source>
</evidence>
<feature type="compositionally biased region" description="Gly residues" evidence="8">
    <location>
        <begin position="534"/>
        <end position="544"/>
    </location>
</feature>
<evidence type="ECO:0000256" key="5">
    <source>
        <dbReference type="ARBA" id="ARBA00022771"/>
    </source>
</evidence>
<evidence type="ECO:0000313" key="11">
    <source>
        <dbReference type="Proteomes" id="UP001164929"/>
    </source>
</evidence>
<evidence type="ECO:0000256" key="7">
    <source>
        <dbReference type="ARBA" id="ARBA00022833"/>
    </source>
</evidence>
<evidence type="ECO:0000256" key="3">
    <source>
        <dbReference type="ARBA" id="ARBA00022679"/>
    </source>
</evidence>
<feature type="compositionally biased region" description="Basic and acidic residues" evidence="8">
    <location>
        <begin position="440"/>
        <end position="454"/>
    </location>
</feature>
<keyword evidence="4" id="KW-0479">Metal-binding</keyword>